<comment type="caution">
    <text evidence="1">The sequence shown here is derived from an EMBL/GenBank/DDBJ whole genome shotgun (WGS) entry which is preliminary data.</text>
</comment>
<dbReference type="Proteomes" id="UP000813384">
    <property type="component" value="Unassembled WGS sequence"/>
</dbReference>
<evidence type="ECO:0000313" key="2">
    <source>
        <dbReference type="Proteomes" id="UP000813384"/>
    </source>
</evidence>
<dbReference type="AlphaFoldDB" id="A0A9E3ZTX8"/>
<name>A0A9E3ZTX8_9ENTE</name>
<gene>
    <name evidence="1" type="ORF">K8V42_04880</name>
</gene>
<protein>
    <submittedName>
        <fullName evidence="1">Uncharacterized protein</fullName>
    </submittedName>
</protein>
<organism evidence="1 2">
    <name type="scientific">Enterococcus aquimarinus</name>
    <dbReference type="NCBI Taxonomy" id="328396"/>
    <lineage>
        <taxon>Bacteria</taxon>
        <taxon>Bacillati</taxon>
        <taxon>Bacillota</taxon>
        <taxon>Bacilli</taxon>
        <taxon>Lactobacillales</taxon>
        <taxon>Enterococcaceae</taxon>
        <taxon>Enterococcus</taxon>
    </lineage>
</organism>
<dbReference type="EMBL" id="JAJJVO010000076">
    <property type="protein sequence ID" value="MCC9273606.1"/>
    <property type="molecule type" value="Genomic_DNA"/>
</dbReference>
<reference evidence="1" key="1">
    <citation type="journal article" date="2021" name="PeerJ">
        <title>Extensive microbial diversity within the chicken gut microbiome revealed by metagenomics and culture.</title>
        <authorList>
            <person name="Gilroy R."/>
            <person name="Ravi A."/>
            <person name="Getino M."/>
            <person name="Pursley I."/>
            <person name="Horton D.L."/>
            <person name="Alikhan N.F."/>
            <person name="Baker D."/>
            <person name="Gharbi K."/>
            <person name="Hall N."/>
            <person name="Watson M."/>
            <person name="Adriaenssens E.M."/>
            <person name="Foster-Nyarko E."/>
            <person name="Jarju S."/>
            <person name="Secka A."/>
            <person name="Antonio M."/>
            <person name="Oren A."/>
            <person name="Chaudhuri R.R."/>
            <person name="La Ragione R."/>
            <person name="Hildebrand F."/>
            <person name="Pallen M.J."/>
        </authorList>
    </citation>
    <scope>NUCLEOTIDE SEQUENCE</scope>
    <source>
        <strain evidence="1">150</strain>
    </source>
</reference>
<evidence type="ECO:0000313" key="1">
    <source>
        <dbReference type="EMBL" id="MCC9273606.1"/>
    </source>
</evidence>
<accession>A0A9E3ZTX8</accession>
<reference evidence="1" key="2">
    <citation type="submission" date="2021-11" db="EMBL/GenBank/DDBJ databases">
        <authorList>
            <person name="Gilroy R."/>
        </authorList>
    </citation>
    <scope>NUCLEOTIDE SEQUENCE</scope>
    <source>
        <strain evidence="1">150</strain>
    </source>
</reference>
<proteinExistence type="predicted"/>
<sequence length="175" mass="19651">MNNETKKIHVLDLAKPYTSLDNYNFLLWSTPIAFAQDITKSVIPNYKEINAETVALVYQAVLKAVQELNNSERILITRRELDELKTLKDKQDEKIKQLEALTIEYGSLAIARIVVSNVLAEYGNAGNKRDGYQVAKEWCVEKGLFEDIEHRAVNGLPASEISIGELEEGEGDGIL</sequence>